<accession>A0AAD4ZPV9</accession>
<dbReference type="AlphaFoldDB" id="A0AAD4ZPV9"/>
<sequence>MPLRSPKSISMEIKFKFQKVIWLCTRGKSEEESIKFSLKCLSCPAFQKETIKSQPDAFDAKIEGPFLLLSYSTTPLVAKTIASLERAAVSALLMILIRPGSPQSWPWGHICDCQKLVAKLESAIHLHELS</sequence>
<evidence type="ECO:0000313" key="1">
    <source>
        <dbReference type="EMBL" id="KAI5352088.1"/>
    </source>
</evidence>
<proteinExistence type="predicted"/>
<dbReference type="EMBL" id="JAJFAZ020000001">
    <property type="protein sequence ID" value="KAI5352088.1"/>
    <property type="molecule type" value="Genomic_DNA"/>
</dbReference>
<keyword evidence="2" id="KW-1185">Reference proteome</keyword>
<gene>
    <name evidence="1" type="ORF">L3X38_004979</name>
</gene>
<organism evidence="1 2">
    <name type="scientific">Prunus dulcis</name>
    <name type="common">Almond</name>
    <name type="synonym">Amygdalus dulcis</name>
    <dbReference type="NCBI Taxonomy" id="3755"/>
    <lineage>
        <taxon>Eukaryota</taxon>
        <taxon>Viridiplantae</taxon>
        <taxon>Streptophyta</taxon>
        <taxon>Embryophyta</taxon>
        <taxon>Tracheophyta</taxon>
        <taxon>Spermatophyta</taxon>
        <taxon>Magnoliopsida</taxon>
        <taxon>eudicotyledons</taxon>
        <taxon>Gunneridae</taxon>
        <taxon>Pentapetalae</taxon>
        <taxon>rosids</taxon>
        <taxon>fabids</taxon>
        <taxon>Rosales</taxon>
        <taxon>Rosaceae</taxon>
        <taxon>Amygdaloideae</taxon>
        <taxon>Amygdaleae</taxon>
        <taxon>Prunus</taxon>
    </lineage>
</organism>
<protein>
    <submittedName>
        <fullName evidence="1">Uncharacterized protein</fullName>
    </submittedName>
</protein>
<comment type="caution">
    <text evidence="1">The sequence shown here is derived from an EMBL/GenBank/DDBJ whole genome shotgun (WGS) entry which is preliminary data.</text>
</comment>
<reference evidence="1 2" key="1">
    <citation type="journal article" date="2022" name="G3 (Bethesda)">
        <title>Whole-genome sequence and methylome profiling of the almond [Prunus dulcis (Mill.) D.A. Webb] cultivar 'Nonpareil'.</title>
        <authorList>
            <person name="D'Amico-Willman K.M."/>
            <person name="Ouma W.Z."/>
            <person name="Meulia T."/>
            <person name="Sideli G.M."/>
            <person name="Gradziel T.M."/>
            <person name="Fresnedo-Ramirez J."/>
        </authorList>
    </citation>
    <scope>NUCLEOTIDE SEQUENCE [LARGE SCALE GENOMIC DNA]</scope>
    <source>
        <strain evidence="1">Clone GOH B32 T37-40</strain>
    </source>
</reference>
<dbReference type="Proteomes" id="UP001054821">
    <property type="component" value="Chromosome 1"/>
</dbReference>
<evidence type="ECO:0000313" key="2">
    <source>
        <dbReference type="Proteomes" id="UP001054821"/>
    </source>
</evidence>
<name>A0AAD4ZPV9_PRUDU</name>